<dbReference type="Proteomes" id="UP000035680">
    <property type="component" value="Unassembled WGS sequence"/>
</dbReference>
<dbReference type="AlphaFoldDB" id="A0A0K0FEF4"/>
<reference evidence="2" key="2">
    <citation type="submission" date="2015-08" db="UniProtKB">
        <authorList>
            <consortium name="WormBaseParasite"/>
        </authorList>
    </citation>
    <scope>IDENTIFICATION</scope>
</reference>
<proteinExistence type="predicted"/>
<sequence length="153" mass="18163">METETSQQCHGQEFFELGCYHTCWSKRNRLLNTYKVNNGIINKSSKSTLIPLSKFKEIFTKEGDNVAFTFLNAIINAERDTRQKNMNLAYHIKKSSTAFQISFHFQFVKRDEKYLWICLVNDGKEINEPQKCYIDFQRMSTSIIMYQRQFMVL</sequence>
<evidence type="ECO:0000313" key="1">
    <source>
        <dbReference type="Proteomes" id="UP000035680"/>
    </source>
</evidence>
<protein>
    <submittedName>
        <fullName evidence="2">MULE transposase domain-containing protein</fullName>
    </submittedName>
</protein>
<dbReference type="WBParaSite" id="SVE_0723500.1">
    <property type="protein sequence ID" value="SVE_0723500.1"/>
    <property type="gene ID" value="SVE_0723500"/>
</dbReference>
<keyword evidence="1" id="KW-1185">Reference proteome</keyword>
<evidence type="ECO:0000313" key="2">
    <source>
        <dbReference type="WBParaSite" id="SVE_0723500.1"/>
    </source>
</evidence>
<organism evidence="1 2">
    <name type="scientific">Strongyloides venezuelensis</name>
    <name type="common">Threadworm</name>
    <dbReference type="NCBI Taxonomy" id="75913"/>
    <lineage>
        <taxon>Eukaryota</taxon>
        <taxon>Metazoa</taxon>
        <taxon>Ecdysozoa</taxon>
        <taxon>Nematoda</taxon>
        <taxon>Chromadorea</taxon>
        <taxon>Rhabditida</taxon>
        <taxon>Tylenchina</taxon>
        <taxon>Panagrolaimomorpha</taxon>
        <taxon>Strongyloidoidea</taxon>
        <taxon>Strongyloididae</taxon>
        <taxon>Strongyloides</taxon>
    </lineage>
</organism>
<accession>A0A0K0FEF4</accession>
<name>A0A0K0FEF4_STRVS</name>
<reference evidence="1" key="1">
    <citation type="submission" date="2014-07" db="EMBL/GenBank/DDBJ databases">
        <authorList>
            <person name="Martin A.A"/>
            <person name="De Silva N."/>
        </authorList>
    </citation>
    <scope>NUCLEOTIDE SEQUENCE</scope>
</reference>